<sequence>MRPHLPLLTLTMALIASAPATAQSPPGALPPVATPGVPATPTAPPVAPRLRLREALAFAKIAPTDTIFAIAPGQHIPTGAVPSVPGDSLTQVMTAFGRSKAEFGSLIALGPLTMTEFNDAPSDADIYAGMDPRQILVLLAASLDQDQWTKLTTGRGIADVDLTTNEQHAMWSAMLLHKNYETVGRVTHEVHEISDQEMQGAHLRLGSEWSMMLTSLKSDSSSISSGSLAEILDPAYRDIMTRSSPADKTALSASVRREIPNNPKTSDLDFTGKALNATVDITGLNTVGQLIDRIRQATRMEIYADQRYEQISFMVTGPTSVLKARDLLRALAFGIASTYRGVGPAYVLTADLTGAGMRTQTWWEYEQDVEKLRAKPLTAASEKIHKLHGDTVLPAFGDGVPLTDEQIKALGQPIENLNLVSLPMGKLTPSQQAAAKQLAADLKREPRYGGQAPYQANLAGDVIFGGSPMVWITFPSDLRPLKMGMLAPSQYDLYHQSLETEMANISQEFTHDKADQDAKRDPNAAAHLKTLLPAAPRRALLCRLQSPQDAGAVVTSMMRLGLNELWVAAFYDGEAHPESVKAAVHAAAGKGIAIYPVMDVLKWGQSAPDAAKDWTILGEDSLQSNLHWRRRNEDDIASMNRVLEIAKKFGLDFSMPEMGYQEIFVSPFSREAATRLTTAAKSLAAQPGIAGLVWRTTEAPGYNRQRPDDLEFFSRLGYTLPARLAFLRKAHLDPIDLKPLDLNLQAQTIPEVWSQGYVANNSAFEKQWPDFLNDANIQLLRAMRAAIDHETPAGRLPQPILLRKRPDYTSSLHPDLEWYGSWDSSALPPPFLLTDQNYDDPIPKAPPTAAEQARAQSKDTLFTVTPSNIPDDAKLIELLKDRLTEMANGKSAWRGFVLDVSQLKESNPIDKAANEFLKKP</sequence>
<dbReference type="RefSeq" id="WP_119319130.1">
    <property type="nucleotide sequence ID" value="NZ_AP025739.1"/>
</dbReference>
<dbReference type="Proteomes" id="UP000287394">
    <property type="component" value="Chromosome"/>
</dbReference>
<protein>
    <submittedName>
        <fullName evidence="1">Uncharacterized protein</fullName>
    </submittedName>
</protein>
<evidence type="ECO:0000313" key="1">
    <source>
        <dbReference type="EMBL" id="BDI33203.1"/>
    </source>
</evidence>
<dbReference type="KEGG" id="ccot:CCAX7_52540"/>
<evidence type="ECO:0000313" key="2">
    <source>
        <dbReference type="Proteomes" id="UP000287394"/>
    </source>
</evidence>
<gene>
    <name evidence="1" type="ORF">CCAX7_52540</name>
</gene>
<organism evidence="1 2">
    <name type="scientific">Capsulimonas corticalis</name>
    <dbReference type="NCBI Taxonomy" id="2219043"/>
    <lineage>
        <taxon>Bacteria</taxon>
        <taxon>Bacillati</taxon>
        <taxon>Armatimonadota</taxon>
        <taxon>Armatimonadia</taxon>
        <taxon>Capsulimonadales</taxon>
        <taxon>Capsulimonadaceae</taxon>
        <taxon>Capsulimonas</taxon>
    </lineage>
</organism>
<accession>A0A402CP39</accession>
<name>A0A402CP39_9BACT</name>
<dbReference type="AlphaFoldDB" id="A0A402CP39"/>
<keyword evidence="2" id="KW-1185">Reference proteome</keyword>
<dbReference type="EMBL" id="AP025739">
    <property type="protein sequence ID" value="BDI33203.1"/>
    <property type="molecule type" value="Genomic_DNA"/>
</dbReference>
<reference evidence="1 2" key="1">
    <citation type="journal article" date="2019" name="Int. J. Syst. Evol. Microbiol.">
        <title>Capsulimonas corticalis gen. nov., sp. nov., an aerobic capsulated bacterium, of a novel bacterial order, Capsulimonadales ord. nov., of the class Armatimonadia of the phylum Armatimonadetes.</title>
        <authorList>
            <person name="Li J."/>
            <person name="Kudo C."/>
            <person name="Tonouchi A."/>
        </authorList>
    </citation>
    <scope>NUCLEOTIDE SEQUENCE [LARGE SCALE GENOMIC DNA]</scope>
    <source>
        <strain evidence="1 2">AX-7</strain>
    </source>
</reference>
<proteinExistence type="predicted"/>